<comment type="subcellular location">
    <subcellularLocation>
        <location evidence="1 14">Cell membrane</location>
        <topology evidence="1 14">Multi-pass membrane protein</topology>
    </subcellularLocation>
</comment>
<feature type="transmembrane region" description="Helical" evidence="14">
    <location>
        <begin position="412"/>
        <end position="437"/>
    </location>
</feature>
<dbReference type="Pfam" id="PF00474">
    <property type="entry name" value="SSF"/>
    <property type="match status" value="1"/>
</dbReference>
<feature type="transmembrane region" description="Helical" evidence="14">
    <location>
        <begin position="444"/>
        <end position="462"/>
    </location>
</feature>
<dbReference type="PANTHER" id="PTHR48086">
    <property type="entry name" value="SODIUM/PROLINE SYMPORTER-RELATED"/>
    <property type="match status" value="1"/>
</dbReference>
<dbReference type="InterPro" id="IPR011851">
    <property type="entry name" value="Na/Pro_symporter"/>
</dbReference>
<reference evidence="15" key="1">
    <citation type="submission" date="2020-11" db="EMBL/GenBank/DDBJ databases">
        <title>Multidrug resistant novel bacterium Savagea serpentis sp. nov., isolated from the scats of a vine snake (Ahaetulla nasuta).</title>
        <authorList>
            <person name="Venkata Ramana V."/>
            <person name="Vikas Patil S."/>
            <person name="Yogita Lugani V."/>
        </authorList>
    </citation>
    <scope>NUCLEOTIDE SEQUENCE</scope>
    <source>
        <strain evidence="15">SN6</strain>
    </source>
</reference>
<dbReference type="EMBL" id="JADKPV010000001">
    <property type="protein sequence ID" value="MBF4500750.1"/>
    <property type="molecule type" value="Genomic_DNA"/>
</dbReference>
<comment type="caution">
    <text evidence="15">The sequence shown here is derived from an EMBL/GenBank/DDBJ whole genome shotgun (WGS) entry which is preliminary data.</text>
</comment>
<evidence type="ECO:0000256" key="7">
    <source>
        <dbReference type="ARBA" id="ARBA00022989"/>
    </source>
</evidence>
<feature type="transmembrane region" description="Helical" evidence="14">
    <location>
        <begin position="385"/>
        <end position="406"/>
    </location>
</feature>
<evidence type="ECO:0000256" key="5">
    <source>
        <dbReference type="ARBA" id="ARBA00022692"/>
    </source>
</evidence>
<evidence type="ECO:0000256" key="4">
    <source>
        <dbReference type="ARBA" id="ARBA00022475"/>
    </source>
</evidence>
<dbReference type="NCBIfam" id="TIGR02121">
    <property type="entry name" value="Na_Pro_sym"/>
    <property type="match status" value="1"/>
</dbReference>
<feature type="transmembrane region" description="Helical" evidence="14">
    <location>
        <begin position="161"/>
        <end position="184"/>
    </location>
</feature>
<evidence type="ECO:0000256" key="12">
    <source>
        <dbReference type="ARBA" id="ARBA00033708"/>
    </source>
</evidence>
<dbReference type="NCBIfam" id="TIGR00813">
    <property type="entry name" value="sss"/>
    <property type="match status" value="1"/>
</dbReference>
<evidence type="ECO:0000256" key="10">
    <source>
        <dbReference type="ARBA" id="ARBA00023136"/>
    </source>
</evidence>
<dbReference type="Proteomes" id="UP000622653">
    <property type="component" value="Unassembled WGS sequence"/>
</dbReference>
<dbReference type="GO" id="GO:0031402">
    <property type="term" value="F:sodium ion binding"/>
    <property type="evidence" value="ECO:0007669"/>
    <property type="project" value="UniProtKB-UniRule"/>
</dbReference>
<evidence type="ECO:0000313" key="15">
    <source>
        <dbReference type="EMBL" id="MBF4500750.1"/>
    </source>
</evidence>
<keyword evidence="9 14" id="KW-0406">Ion transport</keyword>
<comment type="similarity">
    <text evidence="2 13">Belongs to the sodium:solute symporter (SSF) (TC 2.A.21) family.</text>
</comment>
<feature type="transmembrane region" description="Helical" evidence="14">
    <location>
        <begin position="6"/>
        <end position="26"/>
    </location>
</feature>
<keyword evidence="16" id="KW-1185">Reference proteome</keyword>
<feature type="transmembrane region" description="Helical" evidence="14">
    <location>
        <begin position="248"/>
        <end position="267"/>
    </location>
</feature>
<feature type="transmembrane region" description="Helical" evidence="14">
    <location>
        <begin position="191"/>
        <end position="212"/>
    </location>
</feature>
<dbReference type="PROSITE" id="PS50283">
    <property type="entry name" value="NA_SOLUT_SYMP_3"/>
    <property type="match status" value="1"/>
</dbReference>
<keyword evidence="8 14" id="KW-0915">Sodium</keyword>
<dbReference type="GO" id="GO:0015193">
    <property type="term" value="F:L-proline transmembrane transporter activity"/>
    <property type="evidence" value="ECO:0007669"/>
    <property type="project" value="TreeGrafter"/>
</dbReference>
<dbReference type="GO" id="GO:0005298">
    <property type="term" value="F:proline:sodium symporter activity"/>
    <property type="evidence" value="ECO:0007669"/>
    <property type="project" value="UniProtKB-UniRule"/>
</dbReference>
<keyword evidence="14" id="KW-0029">Amino-acid transport</keyword>
<dbReference type="AlphaFoldDB" id="A0A8J7GJ09"/>
<feature type="transmembrane region" description="Helical" evidence="14">
    <location>
        <begin position="76"/>
        <end position="94"/>
    </location>
</feature>
<keyword evidence="5 14" id="KW-0812">Transmembrane</keyword>
<keyword evidence="4 14" id="KW-1003">Cell membrane</keyword>
<evidence type="ECO:0000256" key="8">
    <source>
        <dbReference type="ARBA" id="ARBA00023053"/>
    </source>
</evidence>
<feature type="transmembrane region" description="Helical" evidence="14">
    <location>
        <begin position="123"/>
        <end position="141"/>
    </location>
</feature>
<dbReference type="InterPro" id="IPR018212">
    <property type="entry name" value="Na/solute_symporter_CS"/>
</dbReference>
<evidence type="ECO:0000313" key="16">
    <source>
        <dbReference type="Proteomes" id="UP000622653"/>
    </source>
</evidence>
<dbReference type="GO" id="GO:0015824">
    <property type="term" value="P:proline transport"/>
    <property type="evidence" value="ECO:0007669"/>
    <property type="project" value="UniProtKB-UniRule"/>
</dbReference>
<dbReference type="InterPro" id="IPR038377">
    <property type="entry name" value="Na/Glc_symporter_sf"/>
</dbReference>
<dbReference type="InterPro" id="IPR001734">
    <property type="entry name" value="Na/solute_symporter"/>
</dbReference>
<feature type="transmembrane region" description="Helical" evidence="14">
    <location>
        <begin position="46"/>
        <end position="70"/>
    </location>
</feature>
<protein>
    <recommendedName>
        <fullName evidence="14">Sodium/proline symporter</fullName>
    </recommendedName>
    <alternativeName>
        <fullName evidence="14">Proline permease</fullName>
    </alternativeName>
</protein>
<keyword evidence="6 14" id="KW-0769">Symport</keyword>
<feature type="transmembrane region" description="Helical" evidence="14">
    <location>
        <begin position="335"/>
        <end position="364"/>
    </location>
</feature>
<evidence type="ECO:0000256" key="2">
    <source>
        <dbReference type="ARBA" id="ARBA00006434"/>
    </source>
</evidence>
<comment type="function">
    <text evidence="14">Catalyzes the sodium-dependent uptake of extracellular L-proline.</text>
</comment>
<evidence type="ECO:0000256" key="9">
    <source>
        <dbReference type="ARBA" id="ARBA00023065"/>
    </source>
</evidence>
<dbReference type="Gene3D" id="1.20.1730.10">
    <property type="entry name" value="Sodium/glucose cotransporter"/>
    <property type="match status" value="1"/>
</dbReference>
<evidence type="ECO:0000256" key="1">
    <source>
        <dbReference type="ARBA" id="ARBA00004651"/>
    </source>
</evidence>
<dbReference type="CDD" id="cd11475">
    <property type="entry name" value="SLC5sbd_PutP"/>
    <property type="match status" value="1"/>
</dbReference>
<sequence>MSEQMYQFIALLLYMIALLWIGWYAYKKTTDLTDFMLGGRSLGPGVTALSAGAADMSGWLLMGLPGAIYLYGASELWMGVGLLVGAYINWLLVAPRLRAYTEVNDSITVPSYLENRLKDTSNILRMVTALVILLFFTFYVSSGMVAGGKFFESSFGLDYHVGLITVAVVVIAYTLFGGFLAVSYTDFFQGLIMFFALILVPIGGVIYFGGWAEVKDVLLSLNPSHFSWTSSVEVGSVLGDYLESIDKVRAVTFAGIASSLAWGLGYFGQPHIIVRFMAIESLDEVKSARRIGTGWMLLSLIGATFTAFIGLAYFSQREGIGAIDPETVFIVMGQVLFHPIIAGVILAAVLAAVMSTISSQLIVTSSALVEDLHKAIFKRHRPDRYYVLLGRVAILFVSAIALLLAWPNNESILSLVSFAWAGFGGAFGPIVLLSLYWRGLTSQGAIAGMVVGAITAFIWHYAPVDTGIFAVYEIIPAFILNLLVAILISRKTYTKNNQIEQEFEETLALLKKRP</sequence>
<organism evidence="15 16">
    <name type="scientific">Savagea serpentis</name>
    <dbReference type="NCBI Taxonomy" id="2785297"/>
    <lineage>
        <taxon>Bacteria</taxon>
        <taxon>Bacillati</taxon>
        <taxon>Bacillota</taxon>
        <taxon>Bacilli</taxon>
        <taxon>Bacillales</taxon>
        <taxon>Caryophanaceae</taxon>
        <taxon>Savagea</taxon>
    </lineage>
</organism>
<keyword evidence="3 14" id="KW-0813">Transport</keyword>
<evidence type="ECO:0000256" key="14">
    <source>
        <dbReference type="RuleBase" id="RU366012"/>
    </source>
</evidence>
<evidence type="ECO:0000256" key="3">
    <source>
        <dbReference type="ARBA" id="ARBA00022448"/>
    </source>
</evidence>
<feature type="transmembrane region" description="Helical" evidence="14">
    <location>
        <begin position="295"/>
        <end position="315"/>
    </location>
</feature>
<name>A0A8J7GJ09_9BACL</name>
<keyword evidence="10 14" id="KW-0472">Membrane</keyword>
<keyword evidence="11 14" id="KW-0739">Sodium transport</keyword>
<dbReference type="GO" id="GO:0005886">
    <property type="term" value="C:plasma membrane"/>
    <property type="evidence" value="ECO:0007669"/>
    <property type="project" value="UniProtKB-SubCell"/>
</dbReference>
<dbReference type="InterPro" id="IPR050277">
    <property type="entry name" value="Sodium:Solute_Symporter"/>
</dbReference>
<proteinExistence type="inferred from homology"/>
<feature type="transmembrane region" description="Helical" evidence="14">
    <location>
        <begin position="468"/>
        <end position="488"/>
    </location>
</feature>
<comment type="catalytic activity">
    <reaction evidence="12">
        <text>L-proline(in) + Na(+)(in) = L-proline(out) + Na(+)(out)</text>
        <dbReference type="Rhea" id="RHEA:28967"/>
        <dbReference type="ChEBI" id="CHEBI:29101"/>
        <dbReference type="ChEBI" id="CHEBI:60039"/>
    </reaction>
</comment>
<gene>
    <name evidence="15" type="primary">putP</name>
    <name evidence="15" type="ORF">IRY55_05170</name>
</gene>
<dbReference type="PROSITE" id="PS00456">
    <property type="entry name" value="NA_SOLUT_SYMP_1"/>
    <property type="match status" value="1"/>
</dbReference>
<dbReference type="RefSeq" id="WP_194562173.1">
    <property type="nucleotide sequence ID" value="NZ_JADKPV010000001.1"/>
</dbReference>
<dbReference type="PANTHER" id="PTHR48086:SF3">
    <property type="entry name" value="SODIUM_PROLINE SYMPORTER"/>
    <property type="match status" value="1"/>
</dbReference>
<keyword evidence="7 14" id="KW-1133">Transmembrane helix</keyword>
<evidence type="ECO:0000256" key="11">
    <source>
        <dbReference type="ARBA" id="ARBA00023201"/>
    </source>
</evidence>
<evidence type="ECO:0000256" key="6">
    <source>
        <dbReference type="ARBA" id="ARBA00022847"/>
    </source>
</evidence>
<accession>A0A8J7GJ09</accession>
<evidence type="ECO:0000256" key="13">
    <source>
        <dbReference type="RuleBase" id="RU362091"/>
    </source>
</evidence>